<protein>
    <submittedName>
        <fullName evidence="1">Uncharacterized protein</fullName>
    </submittedName>
</protein>
<comment type="caution">
    <text evidence="1">The sequence shown here is derived from an EMBL/GenBank/DDBJ whole genome shotgun (WGS) entry which is preliminary data.</text>
</comment>
<evidence type="ECO:0000313" key="2">
    <source>
        <dbReference type="Proteomes" id="UP000054776"/>
    </source>
</evidence>
<proteinExistence type="predicted"/>
<gene>
    <name evidence="1" type="ORF">T01_6869</name>
</gene>
<dbReference type="AlphaFoldDB" id="A0A0V1AUM4"/>
<accession>A0A0V1AUM4</accession>
<dbReference type="OrthoDB" id="10475599at2759"/>
<reference evidence="1 2" key="1">
    <citation type="submission" date="2015-01" db="EMBL/GenBank/DDBJ databases">
        <title>Evolution of Trichinella species and genotypes.</title>
        <authorList>
            <person name="Korhonen P.K."/>
            <person name="Edoardo P."/>
            <person name="Giuseppe L.R."/>
            <person name="Gasser R.B."/>
        </authorList>
    </citation>
    <scope>NUCLEOTIDE SEQUENCE [LARGE SCALE GENOMIC DNA]</scope>
    <source>
        <strain evidence="1">ISS3</strain>
    </source>
</reference>
<name>A0A0V1AUM4_TRISP</name>
<evidence type="ECO:0000313" key="1">
    <source>
        <dbReference type="EMBL" id="KRY28398.1"/>
    </source>
</evidence>
<keyword evidence="2" id="KW-1185">Reference proteome</keyword>
<sequence>MSVAFVSGNTSIAAAAAASFNEYFPRTAAHIDKKRHRMCTNVPNELNDFFFQQSGLIIIIIKSATSDSILRRLMHLAQVSYQLYGLQSLKFGYGSFEKIVSQNILLTTE</sequence>
<dbReference type="Proteomes" id="UP000054776">
    <property type="component" value="Unassembled WGS sequence"/>
</dbReference>
<dbReference type="InParanoid" id="A0A0V1AUM4"/>
<organism evidence="1 2">
    <name type="scientific">Trichinella spiralis</name>
    <name type="common">Trichina worm</name>
    <dbReference type="NCBI Taxonomy" id="6334"/>
    <lineage>
        <taxon>Eukaryota</taxon>
        <taxon>Metazoa</taxon>
        <taxon>Ecdysozoa</taxon>
        <taxon>Nematoda</taxon>
        <taxon>Enoplea</taxon>
        <taxon>Dorylaimia</taxon>
        <taxon>Trichinellida</taxon>
        <taxon>Trichinellidae</taxon>
        <taxon>Trichinella</taxon>
    </lineage>
</organism>
<dbReference type="EMBL" id="JYDH01000206">
    <property type="protein sequence ID" value="KRY28398.1"/>
    <property type="molecule type" value="Genomic_DNA"/>
</dbReference>